<dbReference type="RefSeq" id="XP_056545605.1">
    <property type="nucleotide sequence ID" value="XM_056686863.1"/>
</dbReference>
<dbReference type="GO" id="GO:0030659">
    <property type="term" value="C:cytoplasmic vesicle membrane"/>
    <property type="evidence" value="ECO:0007669"/>
    <property type="project" value="UniProtKB-SubCell"/>
</dbReference>
<keyword evidence="10 13" id="KW-0333">Golgi apparatus</keyword>
<evidence type="ECO:0000256" key="1">
    <source>
        <dbReference type="ARBA" id="ARBA00003420"/>
    </source>
</evidence>
<feature type="transmembrane region" description="Helical" evidence="13">
    <location>
        <begin position="73"/>
        <end position="92"/>
    </location>
</feature>
<feature type="transmembrane region" description="Helical" evidence="13">
    <location>
        <begin position="331"/>
        <end position="350"/>
    </location>
</feature>
<dbReference type="GeneID" id="81426039"/>
<keyword evidence="6 13" id="KW-0762">Sugar transport</keyword>
<dbReference type="NCBIfam" id="TIGR00803">
    <property type="entry name" value="nst"/>
    <property type="match status" value="1"/>
</dbReference>
<feature type="transmembrane region" description="Helical" evidence="13">
    <location>
        <begin position="235"/>
        <end position="256"/>
    </location>
</feature>
<comment type="caution">
    <text evidence="15">The sequence shown here is derived from an EMBL/GenBank/DDBJ whole genome shotgun (WGS) entry which is preliminary data.</text>
</comment>
<evidence type="ECO:0000256" key="9">
    <source>
        <dbReference type="ARBA" id="ARBA00022989"/>
    </source>
</evidence>
<evidence type="ECO:0000256" key="5">
    <source>
        <dbReference type="ARBA" id="ARBA00022448"/>
    </source>
</evidence>
<dbReference type="GO" id="GO:0005789">
    <property type="term" value="C:endoplasmic reticulum membrane"/>
    <property type="evidence" value="ECO:0007669"/>
    <property type="project" value="UniProtKB-SubCell"/>
</dbReference>
<evidence type="ECO:0000256" key="4">
    <source>
        <dbReference type="ARBA" id="ARBA00011182"/>
    </source>
</evidence>
<keyword evidence="16" id="KW-1185">Reference proteome</keyword>
<dbReference type="InterPro" id="IPR013657">
    <property type="entry name" value="SCL35B1-4/HUT1"/>
</dbReference>
<feature type="region of interest" description="Disordered" evidence="14">
    <location>
        <begin position="1"/>
        <end position="38"/>
    </location>
</feature>
<dbReference type="GO" id="GO:0000139">
    <property type="term" value="C:Golgi membrane"/>
    <property type="evidence" value="ECO:0007669"/>
    <property type="project" value="UniProtKB-SubCell"/>
</dbReference>
<evidence type="ECO:0000256" key="14">
    <source>
        <dbReference type="SAM" id="MobiDB-lite"/>
    </source>
</evidence>
<comment type="subunit">
    <text evidence="4 13">Homooligomer.</text>
</comment>
<feature type="transmembrane region" description="Helical" evidence="13">
    <location>
        <begin position="305"/>
        <end position="325"/>
    </location>
</feature>
<feature type="transmembrane region" description="Helical" evidence="13">
    <location>
        <begin position="113"/>
        <end position="135"/>
    </location>
</feature>
<dbReference type="PANTHER" id="PTHR11132">
    <property type="entry name" value="SOLUTE CARRIER FAMILY 35"/>
    <property type="match status" value="1"/>
</dbReference>
<feature type="compositionally biased region" description="Basic and acidic residues" evidence="14">
    <location>
        <begin position="1"/>
        <end position="25"/>
    </location>
</feature>
<comment type="function">
    <text evidence="1 13">Involved in the import of GDP-mannose from the cytoplasm into the Golgi lumen.</text>
</comment>
<gene>
    <name evidence="15" type="ORF">N7482_004738</name>
</gene>
<evidence type="ECO:0000256" key="2">
    <source>
        <dbReference type="ARBA" id="ARBA00004439"/>
    </source>
</evidence>
<accession>A0A9W9I989</accession>
<reference evidence="15" key="2">
    <citation type="journal article" date="2023" name="IMA Fungus">
        <title>Comparative genomic study of the Penicillium genus elucidates a diverse pangenome and 15 lateral gene transfer events.</title>
        <authorList>
            <person name="Petersen C."/>
            <person name="Sorensen T."/>
            <person name="Nielsen M.R."/>
            <person name="Sondergaard T.E."/>
            <person name="Sorensen J.L."/>
            <person name="Fitzpatrick D.A."/>
            <person name="Frisvad J.C."/>
            <person name="Nielsen K.L."/>
        </authorList>
    </citation>
    <scope>NUCLEOTIDE SEQUENCE</scope>
    <source>
        <strain evidence="15">IBT 26290</strain>
    </source>
</reference>
<keyword evidence="8 13" id="KW-0256">Endoplasmic reticulum</keyword>
<reference evidence="15" key="1">
    <citation type="submission" date="2022-11" db="EMBL/GenBank/DDBJ databases">
        <authorList>
            <person name="Petersen C."/>
        </authorList>
    </citation>
    <scope>NUCLEOTIDE SEQUENCE</scope>
    <source>
        <strain evidence="15">IBT 26290</strain>
    </source>
</reference>
<name>A0A9W9I989_9EURO</name>
<evidence type="ECO:0000256" key="13">
    <source>
        <dbReference type="RuleBase" id="RU367097"/>
    </source>
</evidence>
<evidence type="ECO:0000313" key="16">
    <source>
        <dbReference type="Proteomes" id="UP001149163"/>
    </source>
</evidence>
<dbReference type="InterPro" id="IPR050186">
    <property type="entry name" value="TPT_transporter"/>
</dbReference>
<keyword evidence="5 13" id="KW-0813">Transport</keyword>
<keyword evidence="9 13" id="KW-1133">Transmembrane helix</keyword>
<dbReference type="SUPFAM" id="SSF103481">
    <property type="entry name" value="Multidrug resistance efflux transporter EmrE"/>
    <property type="match status" value="1"/>
</dbReference>
<sequence length="383" mass="41792">MVEDKKTDDYTVEMDKLDQGSKEFEPAPTPLSRTVSSPPSAISNSPALPVLAYCGSSILMTVMNKYVLSGLDFNLNFLLLMIQSIVCIGAIQTCKSMGLITYRDFSTDEARKWFPITLLLIGMIYTGSKALQFLSIPVYTIFKNLTIILIAYGEVLWFGGSVTNMTLFSFGLMVLSSIIAAWADIKHAVESNGDTSSKVSTLNAGYVWMMVNCLCTSSYVLGMRKRIKLTNFKDFDTMFYNNLLSIPVLIVATLLVEDWSAANLARNFPEANRNGIFFAMVITGVSSVFISYTSAWCVRVTSSTTYSMVGALNKLPIAVSGLVFFDAPVTFPSVSAIVVGFVSGLVYAVAKIKQNARPKTGVLPTSNPLVSASSQSMRDSLRS</sequence>
<evidence type="ECO:0000256" key="10">
    <source>
        <dbReference type="ARBA" id="ARBA00023034"/>
    </source>
</evidence>
<feature type="transmembrane region" description="Helical" evidence="13">
    <location>
        <begin position="141"/>
        <end position="160"/>
    </location>
</feature>
<evidence type="ECO:0000256" key="8">
    <source>
        <dbReference type="ARBA" id="ARBA00022824"/>
    </source>
</evidence>
<evidence type="ECO:0000256" key="3">
    <source>
        <dbReference type="ARBA" id="ARBA00010425"/>
    </source>
</evidence>
<dbReference type="Pfam" id="PF08449">
    <property type="entry name" value="UAA"/>
    <property type="match status" value="1"/>
</dbReference>
<dbReference type="AlphaFoldDB" id="A0A9W9I989"/>
<dbReference type="OrthoDB" id="417037at2759"/>
<comment type="similarity">
    <text evidence="3 13">Belongs to the TPT transporter family. SLC35D subfamily.</text>
</comment>
<evidence type="ECO:0000256" key="7">
    <source>
        <dbReference type="ARBA" id="ARBA00022692"/>
    </source>
</evidence>
<dbReference type="InterPro" id="IPR037185">
    <property type="entry name" value="EmrE-like"/>
</dbReference>
<evidence type="ECO:0000256" key="12">
    <source>
        <dbReference type="ARBA" id="ARBA00023329"/>
    </source>
</evidence>
<dbReference type="EMBL" id="JAPQKN010000002">
    <property type="protein sequence ID" value="KAJ5169144.1"/>
    <property type="molecule type" value="Genomic_DNA"/>
</dbReference>
<feature type="transmembrane region" description="Helical" evidence="13">
    <location>
        <begin position="167"/>
        <end position="185"/>
    </location>
</feature>
<proteinExistence type="inferred from homology"/>
<keyword evidence="11 13" id="KW-0472">Membrane</keyword>
<comment type="subcellular location">
    <subcellularLocation>
        <location evidence="2 13">Cytoplasmic vesicle membrane</location>
        <topology evidence="2 13">Multi-pass membrane protein</topology>
    </subcellularLocation>
    <subcellularLocation>
        <location evidence="13">Golgi apparatus membrane</location>
        <topology evidence="13">Multi-pass membrane protein</topology>
    </subcellularLocation>
    <subcellularLocation>
        <location evidence="13">Endoplasmic reticulum membrane</location>
        <topology evidence="13">Multi-pass membrane protein</topology>
    </subcellularLocation>
</comment>
<protein>
    <recommendedName>
        <fullName evidence="13">GDP-mannose transporter</fullName>
        <shortName evidence="13">GMT</shortName>
    </recommendedName>
</protein>
<feature type="transmembrane region" description="Helical" evidence="13">
    <location>
        <begin position="276"/>
        <end position="298"/>
    </location>
</feature>
<evidence type="ECO:0000256" key="11">
    <source>
        <dbReference type="ARBA" id="ARBA00023136"/>
    </source>
</evidence>
<keyword evidence="7 13" id="KW-0812">Transmembrane</keyword>
<evidence type="ECO:0000313" key="15">
    <source>
        <dbReference type="EMBL" id="KAJ5169144.1"/>
    </source>
</evidence>
<dbReference type="GO" id="GO:0055085">
    <property type="term" value="P:transmembrane transport"/>
    <property type="evidence" value="ECO:0007669"/>
    <property type="project" value="InterPro"/>
</dbReference>
<keyword evidence="12 13" id="KW-0968">Cytoplasmic vesicle</keyword>
<organism evidence="15 16">
    <name type="scientific">Penicillium canariense</name>
    <dbReference type="NCBI Taxonomy" id="189055"/>
    <lineage>
        <taxon>Eukaryota</taxon>
        <taxon>Fungi</taxon>
        <taxon>Dikarya</taxon>
        <taxon>Ascomycota</taxon>
        <taxon>Pezizomycotina</taxon>
        <taxon>Eurotiomycetes</taxon>
        <taxon>Eurotiomycetidae</taxon>
        <taxon>Eurotiales</taxon>
        <taxon>Aspergillaceae</taxon>
        <taxon>Penicillium</taxon>
    </lineage>
</organism>
<evidence type="ECO:0000256" key="6">
    <source>
        <dbReference type="ARBA" id="ARBA00022597"/>
    </source>
</evidence>
<dbReference type="Proteomes" id="UP001149163">
    <property type="component" value="Unassembled WGS sequence"/>
</dbReference>
<feature type="transmembrane region" description="Helical" evidence="13">
    <location>
        <begin position="205"/>
        <end position="223"/>
    </location>
</feature>